<evidence type="ECO:0000313" key="2">
    <source>
        <dbReference type="Proteomes" id="UP000214566"/>
    </source>
</evidence>
<protein>
    <submittedName>
        <fullName evidence="1">Uncharacterized protein</fullName>
    </submittedName>
</protein>
<dbReference type="EMBL" id="FLMQ01000058">
    <property type="protein sequence ID" value="SBP89967.1"/>
    <property type="molecule type" value="Genomic_DNA"/>
</dbReference>
<evidence type="ECO:0000313" key="1">
    <source>
        <dbReference type="EMBL" id="SBP89967.1"/>
    </source>
</evidence>
<name>A0A238D9I2_THIDL</name>
<proteinExistence type="predicted"/>
<accession>A0A238D9I2</accession>
<sequence>MATRALELVAHQILGQRLGVGMHDDVLAELDHAPKLPLRVLRRGVRNLCHSRRQSLARHRQREHRDPLCFHFISPWLFPQMSPPQDLKFFVWNGKNPTTHACFAAHLGPRHPAQRAELSLGTRNMFLFASRQPFAVLCPWGHKHAPRLGPGTVAAFCGKVQPWRWR</sequence>
<dbReference type="Proteomes" id="UP000214566">
    <property type="component" value="Unassembled WGS sequence"/>
</dbReference>
<reference evidence="1 2" key="1">
    <citation type="submission" date="2016-06" db="EMBL/GenBank/DDBJ databases">
        <authorList>
            <person name="Kjaerup R.B."/>
            <person name="Dalgaard T.S."/>
            <person name="Juul-Madsen H.R."/>
        </authorList>
    </citation>
    <scope>NUCLEOTIDE SEQUENCE [LARGE SCALE GENOMIC DNA]</scope>
    <source>
        <strain evidence="1 2">DSM 16361</strain>
    </source>
</reference>
<organism evidence="1 2">
    <name type="scientific">Thiomonas delicata</name>
    <name type="common">Thiomonas cuprina</name>
    <dbReference type="NCBI Taxonomy" id="364030"/>
    <lineage>
        <taxon>Bacteria</taxon>
        <taxon>Pseudomonadati</taxon>
        <taxon>Pseudomonadota</taxon>
        <taxon>Betaproteobacteria</taxon>
        <taxon>Burkholderiales</taxon>
        <taxon>Thiomonas</taxon>
    </lineage>
</organism>
<dbReference type="AlphaFoldDB" id="A0A238D9I2"/>
<gene>
    <name evidence="1" type="ORF">THIARS_90117</name>
</gene>
<keyword evidence="2" id="KW-1185">Reference proteome</keyword>